<accession>A0A2U1CL01</accession>
<dbReference type="Pfam" id="PF00501">
    <property type="entry name" value="AMP-binding"/>
    <property type="match status" value="1"/>
</dbReference>
<evidence type="ECO:0000313" key="5">
    <source>
        <dbReference type="EMBL" id="PVY61690.1"/>
    </source>
</evidence>
<reference evidence="5 6" key="1">
    <citation type="submission" date="2018-04" db="EMBL/GenBank/DDBJ databases">
        <title>Genomic Encyclopedia of Type Strains, Phase IV (KMG-IV): sequencing the most valuable type-strain genomes for metagenomic binning, comparative biology and taxonomic classification.</title>
        <authorList>
            <person name="Goeker M."/>
        </authorList>
    </citation>
    <scope>NUCLEOTIDE SEQUENCE [LARGE SCALE GENOMIC DNA]</scope>
    <source>
        <strain evidence="5 6">DSM 10065</strain>
    </source>
</reference>
<keyword evidence="2" id="KW-0436">Ligase</keyword>
<dbReference type="PANTHER" id="PTHR43201">
    <property type="entry name" value="ACYL-COA SYNTHETASE"/>
    <property type="match status" value="1"/>
</dbReference>
<proteinExistence type="inferred from homology"/>
<dbReference type="EMBL" id="QEKO01000003">
    <property type="protein sequence ID" value="PVY61690.1"/>
    <property type="molecule type" value="Genomic_DNA"/>
</dbReference>
<dbReference type="PROSITE" id="PS00455">
    <property type="entry name" value="AMP_BINDING"/>
    <property type="match status" value="1"/>
</dbReference>
<dbReference type="InterPro" id="IPR000873">
    <property type="entry name" value="AMP-dep_synth/lig_dom"/>
</dbReference>
<dbReference type="InterPro" id="IPR025110">
    <property type="entry name" value="AMP-bd_C"/>
</dbReference>
<evidence type="ECO:0000259" key="4">
    <source>
        <dbReference type="Pfam" id="PF13193"/>
    </source>
</evidence>
<dbReference type="PANTHER" id="PTHR43201:SF5">
    <property type="entry name" value="MEDIUM-CHAIN ACYL-COA LIGASE ACSF2, MITOCHONDRIAL"/>
    <property type="match status" value="1"/>
</dbReference>
<comment type="similarity">
    <text evidence="1">Belongs to the ATP-dependent AMP-binding enzyme family.</text>
</comment>
<sequence length="514" mass="57233">MYIGTYARKVPKKPAVIDAETGSLLTYEQLNAESNRVARLLHERGLRRGDQVAIFMENHLSYMAVIWAALRSGLRAVPLNRYYNAEEVAYVVNDCGAKAIFTTAAQGNVAKALPGQIPGCGHLFVMDGDLPGWERYETALALQSALPPEVETMGAVMSYTSGTTGRPRGVLRPMPNVPASATWGGWIDTGELFDIDENTVYLSPAPFYHGAPMRFCRAVHMAGGTLVFMRKFDAEQALRLIEHYRVTHSQWVPTMFVRMLKLDRSIRERYDLSSHRIAIHAAAPCPTDVKHQMISWWGPIVHEYYGATDSAGITSITCEEWLQHPGSVGQADPERVKVCRDDGSEAAAGEPGQVYFVGEPESLPRYLNDPEKTRASRHPEHDNWVTGGDIGVIRENGYLYLTGRKAFTIISGGVNIYPQAIEDALIEHPLVADAAVFGVPNEEMGEEVKAVLELARGVEPSADLVDQLTVYCKTRVARYMVPRSFEFVEKLPRTETGKLMKKEMRDAYWPDQVK</sequence>
<feature type="domain" description="AMP-binding enzyme C-terminal" evidence="4">
    <location>
        <begin position="421"/>
        <end position="498"/>
    </location>
</feature>
<gene>
    <name evidence="5" type="ORF">C7440_2420</name>
</gene>
<name>A0A2U1CL01_9BURK</name>
<dbReference type="Gene3D" id="3.40.50.12780">
    <property type="entry name" value="N-terminal domain of ligase-like"/>
    <property type="match status" value="1"/>
</dbReference>
<protein>
    <submittedName>
        <fullName evidence="5">Fatty-acyl-CoA synthase</fullName>
    </submittedName>
</protein>
<dbReference type="Pfam" id="PF13193">
    <property type="entry name" value="AMP-binding_C"/>
    <property type="match status" value="1"/>
</dbReference>
<dbReference type="InterPro" id="IPR042099">
    <property type="entry name" value="ANL_N_sf"/>
</dbReference>
<evidence type="ECO:0000256" key="1">
    <source>
        <dbReference type="ARBA" id="ARBA00006432"/>
    </source>
</evidence>
<dbReference type="OrthoDB" id="9766486at2"/>
<dbReference type="InterPro" id="IPR045851">
    <property type="entry name" value="AMP-bd_C_sf"/>
</dbReference>
<evidence type="ECO:0000313" key="6">
    <source>
        <dbReference type="Proteomes" id="UP000246145"/>
    </source>
</evidence>
<dbReference type="GO" id="GO:0006631">
    <property type="term" value="P:fatty acid metabolic process"/>
    <property type="evidence" value="ECO:0007669"/>
    <property type="project" value="TreeGrafter"/>
</dbReference>
<dbReference type="GO" id="GO:0031956">
    <property type="term" value="F:medium-chain fatty acid-CoA ligase activity"/>
    <property type="evidence" value="ECO:0007669"/>
    <property type="project" value="TreeGrafter"/>
</dbReference>
<keyword evidence="6" id="KW-1185">Reference proteome</keyword>
<dbReference type="AlphaFoldDB" id="A0A2U1CL01"/>
<dbReference type="Gene3D" id="3.30.300.30">
    <property type="match status" value="1"/>
</dbReference>
<organism evidence="5 6">
    <name type="scientific">Pusillimonas noertemannii</name>
    <dbReference type="NCBI Taxonomy" id="305977"/>
    <lineage>
        <taxon>Bacteria</taxon>
        <taxon>Pseudomonadati</taxon>
        <taxon>Pseudomonadota</taxon>
        <taxon>Betaproteobacteria</taxon>
        <taxon>Burkholderiales</taxon>
        <taxon>Alcaligenaceae</taxon>
        <taxon>Pusillimonas</taxon>
    </lineage>
</organism>
<dbReference type="InterPro" id="IPR020845">
    <property type="entry name" value="AMP-binding_CS"/>
</dbReference>
<comment type="caution">
    <text evidence="5">The sequence shown here is derived from an EMBL/GenBank/DDBJ whole genome shotgun (WGS) entry which is preliminary data.</text>
</comment>
<feature type="domain" description="AMP-dependent synthetase/ligase" evidence="3">
    <location>
        <begin position="7"/>
        <end position="358"/>
    </location>
</feature>
<dbReference type="SUPFAM" id="SSF56801">
    <property type="entry name" value="Acetyl-CoA synthetase-like"/>
    <property type="match status" value="1"/>
</dbReference>
<evidence type="ECO:0000256" key="2">
    <source>
        <dbReference type="ARBA" id="ARBA00022598"/>
    </source>
</evidence>
<dbReference type="Proteomes" id="UP000246145">
    <property type="component" value="Unassembled WGS sequence"/>
</dbReference>
<evidence type="ECO:0000259" key="3">
    <source>
        <dbReference type="Pfam" id="PF00501"/>
    </source>
</evidence>